<accession>A0AAW8D7X4</accession>
<keyword evidence="2" id="KW-0132">Cell division</keyword>
<dbReference type="GO" id="GO:0051301">
    <property type="term" value="P:cell division"/>
    <property type="evidence" value="ECO:0007669"/>
    <property type="project" value="UniProtKB-KW"/>
</dbReference>
<dbReference type="RefSeq" id="WP_307686557.1">
    <property type="nucleotide sequence ID" value="NZ_JAUSRD010000016.1"/>
</dbReference>
<evidence type="ECO:0000256" key="1">
    <source>
        <dbReference type="SAM" id="MobiDB-lite"/>
    </source>
</evidence>
<dbReference type="AlphaFoldDB" id="A0AAW8D7X4"/>
<protein>
    <submittedName>
        <fullName evidence="2">Cell division protein FtsL</fullName>
    </submittedName>
</protein>
<reference evidence="2" key="1">
    <citation type="submission" date="2023-07" db="EMBL/GenBank/DDBJ databases">
        <title>Sorghum-associated microbial communities from plants grown in Nebraska, USA.</title>
        <authorList>
            <person name="Schachtman D."/>
        </authorList>
    </citation>
    <scope>NUCLEOTIDE SEQUENCE</scope>
    <source>
        <strain evidence="2">DS3754</strain>
    </source>
</reference>
<evidence type="ECO:0000313" key="2">
    <source>
        <dbReference type="EMBL" id="MDP9896112.1"/>
    </source>
</evidence>
<gene>
    <name evidence="2" type="ORF">J2W31_005247</name>
</gene>
<name>A0AAW8D7X4_9BURK</name>
<proteinExistence type="predicted"/>
<dbReference type="EMBL" id="JAUSRD010000016">
    <property type="protein sequence ID" value="MDP9896112.1"/>
    <property type="molecule type" value="Genomic_DNA"/>
</dbReference>
<feature type="compositionally biased region" description="Low complexity" evidence="1">
    <location>
        <begin position="148"/>
        <end position="159"/>
    </location>
</feature>
<feature type="compositionally biased region" description="Acidic residues" evidence="1">
    <location>
        <begin position="160"/>
        <end position="172"/>
    </location>
</feature>
<organism evidence="2 3">
    <name type="scientific">Variovorax boronicumulans</name>
    <dbReference type="NCBI Taxonomy" id="436515"/>
    <lineage>
        <taxon>Bacteria</taxon>
        <taxon>Pseudomonadati</taxon>
        <taxon>Pseudomonadota</taxon>
        <taxon>Betaproteobacteria</taxon>
        <taxon>Burkholderiales</taxon>
        <taxon>Comamonadaceae</taxon>
        <taxon>Variovorax</taxon>
    </lineage>
</organism>
<sequence>MQICFLLTCIVLGALGAGLGAWVFSQTARAQLKAQRRAFELASEQVQRDLQQALLCVPQWVHQAARVELELLGRQHTERHRELLREQKRWQAEQEDQRQAEWRALLLEPVTSRPPKPNMGQPTGREPGKRSASVSPPTPADVHEAMSVRRPQPVPVAVAEELERELTDEEIDALPPDLPPPVRSRGRKMPAPNKPILRNI</sequence>
<comment type="caution">
    <text evidence="2">The sequence shown here is derived from an EMBL/GenBank/DDBJ whole genome shotgun (WGS) entry which is preliminary data.</text>
</comment>
<feature type="region of interest" description="Disordered" evidence="1">
    <location>
        <begin position="106"/>
        <end position="200"/>
    </location>
</feature>
<evidence type="ECO:0000313" key="3">
    <source>
        <dbReference type="Proteomes" id="UP001242045"/>
    </source>
</evidence>
<dbReference type="Proteomes" id="UP001242045">
    <property type="component" value="Unassembled WGS sequence"/>
</dbReference>
<keyword evidence="2" id="KW-0131">Cell cycle</keyword>